<dbReference type="InterPro" id="IPR017599">
    <property type="entry name" value="DNA_S_DndD"/>
</dbReference>
<dbReference type="InterPro" id="IPR027417">
    <property type="entry name" value="P-loop_NTPase"/>
</dbReference>
<feature type="domain" description="Rad50/SbcC-type AAA" evidence="2">
    <location>
        <begin position="5"/>
        <end position="231"/>
    </location>
</feature>
<evidence type="ECO:0000313" key="3">
    <source>
        <dbReference type="EMBL" id="MEX0430389.1"/>
    </source>
</evidence>
<dbReference type="Proteomes" id="UP001556637">
    <property type="component" value="Unassembled WGS sequence"/>
</dbReference>
<dbReference type="SUPFAM" id="SSF52540">
    <property type="entry name" value="P-loop containing nucleoside triphosphate hydrolases"/>
    <property type="match status" value="1"/>
</dbReference>
<dbReference type="NCBIfam" id="TIGR03185">
    <property type="entry name" value="DNA_S_dndD"/>
    <property type="match status" value="1"/>
</dbReference>
<comment type="caution">
    <text evidence="3">The sequence shown here is derived from an EMBL/GenBank/DDBJ whole genome shotgun (WGS) entry which is preliminary data.</text>
</comment>
<gene>
    <name evidence="3" type="primary">dndD</name>
    <name evidence="3" type="ORF">V6X30_03100</name>
</gene>
<organism evidence="3 4">
    <name type="scientific">Spiribacter insolitus</name>
    <dbReference type="NCBI Taxonomy" id="3122417"/>
    <lineage>
        <taxon>Bacteria</taxon>
        <taxon>Pseudomonadati</taxon>
        <taxon>Pseudomonadota</taxon>
        <taxon>Gammaproteobacteria</taxon>
        <taxon>Chromatiales</taxon>
        <taxon>Ectothiorhodospiraceae</taxon>
        <taxon>Spiribacter</taxon>
    </lineage>
</organism>
<keyword evidence="1" id="KW-0175">Coiled coil</keyword>
<dbReference type="Pfam" id="PF13476">
    <property type="entry name" value="AAA_23"/>
    <property type="match status" value="1"/>
</dbReference>
<dbReference type="PANTHER" id="PTHR32114">
    <property type="entry name" value="ABC TRANSPORTER ABCH.3"/>
    <property type="match status" value="1"/>
</dbReference>
<dbReference type="RefSeq" id="WP_367983180.1">
    <property type="nucleotide sequence ID" value="NZ_JBAKFF010000001.1"/>
</dbReference>
<proteinExistence type="predicted"/>
<sequence length="655" mass="73445">MYFEELTLHNFGIYRGRHTLDLSVEPDKPIVLIGALNGGGKTTILDALQLALHGKFARCSNRGTLGYDAFLKRAINRYSDPAEGAAVELEFTRYAANRPETIRIMRTWRQAGDGIKEQFEVTRDGKLDPVYSENWYEHVDEFIPTRLAELFFFDGEKIEYFADPNNASELIRSGLDALLGLDTVNQLKKDLDVVAQRRIKSTGNKNANADIDQARAELTHLEGMREQLTRRRAVSQKDLDIVSKEINKLSAHFQSIGGDLYERQSELEEEKQAADTAVEASSQALRELAAGGLPLLLVEQQLRDCQEQAAKEEAAQRDGAILDVLQERDEALTAYLESISIDEDTLAAIQDFITSDRTRRAEGINAEVTIGIPYSELAKYDQEYFDQLRNAARDAHAAHEAATERQTRATRTLAGLPQTEDVQLVSRDLADKKASRESLMVEIATTKEQIEKVQREIEEMEGKISNLMGDKALIDFADETAQRILTEREAAQTILSQFNDRLRAQHINRLETLLLESLKLLYRKERLVTGVTIHPRTLELTLKDQEGGPITPDRLSAGERQLLAVGLVWSIAKASTSALPTVIDTPLGRLDSLHRRTLVDNYFPMASHQSLLLSTDEEINGDLYAALRTNTSKAITIQYSEERATSHIETGYFGA</sequence>
<dbReference type="PANTHER" id="PTHR32114:SF2">
    <property type="entry name" value="ABC TRANSPORTER ABCH.3"/>
    <property type="match status" value="1"/>
</dbReference>
<reference evidence="3 4" key="1">
    <citation type="submission" date="2024-02" db="EMBL/GenBank/DDBJ databases">
        <title>New especies of Spiribacter isolated from saline water.</title>
        <authorList>
            <person name="Leon M.J."/>
            <person name="De La Haba R."/>
            <person name="Sanchez-Porro C."/>
            <person name="Ventosa A."/>
        </authorList>
    </citation>
    <scope>NUCLEOTIDE SEQUENCE [LARGE SCALE GENOMIC DNA]</scope>
    <source>
        <strain evidence="4">ag22IC4-189</strain>
    </source>
</reference>
<dbReference type="InterPro" id="IPR038729">
    <property type="entry name" value="Rad50/SbcC_AAA"/>
</dbReference>
<evidence type="ECO:0000259" key="2">
    <source>
        <dbReference type="Pfam" id="PF13476"/>
    </source>
</evidence>
<feature type="coiled-coil region" evidence="1">
    <location>
        <begin position="436"/>
        <end position="470"/>
    </location>
</feature>
<name>A0ABV3T5B0_9GAMM</name>
<protein>
    <submittedName>
        <fullName evidence="3">DNA sulfur modification protein DndD</fullName>
    </submittedName>
</protein>
<dbReference type="Gene3D" id="3.40.50.300">
    <property type="entry name" value="P-loop containing nucleotide triphosphate hydrolases"/>
    <property type="match status" value="2"/>
</dbReference>
<dbReference type="EMBL" id="JBAKFF010000001">
    <property type="protein sequence ID" value="MEX0430389.1"/>
    <property type="molecule type" value="Genomic_DNA"/>
</dbReference>
<keyword evidence="4" id="KW-1185">Reference proteome</keyword>
<feature type="coiled-coil region" evidence="1">
    <location>
        <begin position="204"/>
        <end position="231"/>
    </location>
</feature>
<evidence type="ECO:0000256" key="1">
    <source>
        <dbReference type="SAM" id="Coils"/>
    </source>
</evidence>
<evidence type="ECO:0000313" key="4">
    <source>
        <dbReference type="Proteomes" id="UP001556637"/>
    </source>
</evidence>
<accession>A0ABV3T5B0</accession>